<evidence type="ECO:0000256" key="2">
    <source>
        <dbReference type="ARBA" id="ARBA00022771"/>
    </source>
</evidence>
<dbReference type="SMART" id="SM00184">
    <property type="entry name" value="RING"/>
    <property type="match status" value="1"/>
</dbReference>
<feature type="domain" description="RING-type" evidence="6">
    <location>
        <begin position="77"/>
        <end position="123"/>
    </location>
</feature>
<dbReference type="GeneID" id="111244675"/>
<evidence type="ECO:0000256" key="5">
    <source>
        <dbReference type="SAM" id="MobiDB-lite"/>
    </source>
</evidence>
<dbReference type="OrthoDB" id="6477712at2759"/>
<dbReference type="AlphaFoldDB" id="A0A7M7MAF1"/>
<dbReference type="PROSITE" id="PS50089">
    <property type="entry name" value="ZF_RING_2"/>
    <property type="match status" value="1"/>
</dbReference>
<dbReference type="InterPro" id="IPR017907">
    <property type="entry name" value="Znf_RING_CS"/>
</dbReference>
<dbReference type="Gene3D" id="3.30.40.10">
    <property type="entry name" value="Zinc/RING finger domain, C3HC4 (zinc finger)"/>
    <property type="match status" value="1"/>
</dbReference>
<organism evidence="7 8">
    <name type="scientific">Varroa destructor</name>
    <name type="common">Honeybee mite</name>
    <dbReference type="NCBI Taxonomy" id="109461"/>
    <lineage>
        <taxon>Eukaryota</taxon>
        <taxon>Metazoa</taxon>
        <taxon>Ecdysozoa</taxon>
        <taxon>Arthropoda</taxon>
        <taxon>Chelicerata</taxon>
        <taxon>Arachnida</taxon>
        <taxon>Acari</taxon>
        <taxon>Parasitiformes</taxon>
        <taxon>Mesostigmata</taxon>
        <taxon>Gamasina</taxon>
        <taxon>Dermanyssoidea</taxon>
        <taxon>Varroidae</taxon>
        <taxon>Varroa</taxon>
    </lineage>
</organism>
<keyword evidence="8" id="KW-1185">Reference proteome</keyword>
<sequence length="138" mass="15373">MSTKKTEEVPIRLRLRSATATNRTVTTTPTFIKPKSTPVKHKSAPVKRPRKTVSLIKEGSVQDATTQTECISSAIRCPICLLDLDELLSEKVNLVNVNVCKHFLCGPCLTAWLAKQKTCPLCRKALPEKEPFSQLRLT</sequence>
<evidence type="ECO:0000256" key="1">
    <source>
        <dbReference type="ARBA" id="ARBA00022723"/>
    </source>
</evidence>
<evidence type="ECO:0000256" key="3">
    <source>
        <dbReference type="ARBA" id="ARBA00022833"/>
    </source>
</evidence>
<dbReference type="InParanoid" id="A0A7M7MAF1"/>
<keyword evidence="1" id="KW-0479">Metal-binding</keyword>
<dbReference type="RefSeq" id="XP_022647731.1">
    <property type="nucleotide sequence ID" value="XM_022791996.1"/>
</dbReference>
<reference evidence="7" key="1">
    <citation type="submission" date="2021-01" db="UniProtKB">
        <authorList>
            <consortium name="EnsemblMetazoa"/>
        </authorList>
    </citation>
    <scope>IDENTIFICATION</scope>
</reference>
<proteinExistence type="predicted"/>
<feature type="compositionally biased region" description="Basic residues" evidence="5">
    <location>
        <begin position="38"/>
        <end position="51"/>
    </location>
</feature>
<dbReference type="InterPro" id="IPR013083">
    <property type="entry name" value="Znf_RING/FYVE/PHD"/>
</dbReference>
<dbReference type="PROSITE" id="PS00518">
    <property type="entry name" value="ZF_RING_1"/>
    <property type="match status" value="1"/>
</dbReference>
<dbReference type="Proteomes" id="UP000594260">
    <property type="component" value="Unplaced"/>
</dbReference>
<keyword evidence="3" id="KW-0862">Zinc</keyword>
<evidence type="ECO:0000256" key="4">
    <source>
        <dbReference type="PROSITE-ProRule" id="PRU00175"/>
    </source>
</evidence>
<dbReference type="SUPFAM" id="SSF57850">
    <property type="entry name" value="RING/U-box"/>
    <property type="match status" value="1"/>
</dbReference>
<evidence type="ECO:0000313" key="7">
    <source>
        <dbReference type="EnsemblMetazoa" id="XP_022647731"/>
    </source>
</evidence>
<dbReference type="Pfam" id="PF13639">
    <property type="entry name" value="zf-RING_2"/>
    <property type="match status" value="1"/>
</dbReference>
<dbReference type="KEGG" id="vde:111244675"/>
<evidence type="ECO:0000259" key="6">
    <source>
        <dbReference type="PROSITE" id="PS50089"/>
    </source>
</evidence>
<feature type="region of interest" description="Disordered" evidence="5">
    <location>
        <begin position="32"/>
        <end position="51"/>
    </location>
</feature>
<protein>
    <recommendedName>
        <fullName evidence="6">RING-type domain-containing protein</fullName>
    </recommendedName>
</protein>
<dbReference type="InterPro" id="IPR001841">
    <property type="entry name" value="Znf_RING"/>
</dbReference>
<evidence type="ECO:0000313" key="8">
    <source>
        <dbReference type="Proteomes" id="UP000594260"/>
    </source>
</evidence>
<keyword evidence="2 4" id="KW-0863">Zinc-finger</keyword>
<dbReference type="EnsemblMetazoa" id="XM_022791996">
    <property type="protein sequence ID" value="XP_022647731"/>
    <property type="gene ID" value="LOC111244675"/>
</dbReference>
<name>A0A7M7MAF1_VARDE</name>
<dbReference type="GO" id="GO:0008270">
    <property type="term" value="F:zinc ion binding"/>
    <property type="evidence" value="ECO:0007669"/>
    <property type="project" value="UniProtKB-KW"/>
</dbReference>
<accession>A0A7M7MAF1</accession>